<name>A0A351U879_9BACT</name>
<organism evidence="1 2">
    <name type="scientific">Syntrophorhabdus aromaticivorans</name>
    <dbReference type="NCBI Taxonomy" id="328301"/>
    <lineage>
        <taxon>Bacteria</taxon>
        <taxon>Pseudomonadati</taxon>
        <taxon>Thermodesulfobacteriota</taxon>
        <taxon>Syntrophorhabdia</taxon>
        <taxon>Syntrophorhabdales</taxon>
        <taxon>Syntrophorhabdaceae</taxon>
        <taxon>Syntrophorhabdus</taxon>
    </lineage>
</organism>
<comment type="caution">
    <text evidence="1">The sequence shown here is derived from an EMBL/GenBank/DDBJ whole genome shotgun (WGS) entry which is preliminary data.</text>
</comment>
<reference evidence="1" key="2">
    <citation type="submission" date="2020-01" db="EMBL/GenBank/DDBJ databases">
        <authorList>
            <person name="Campanaro S."/>
        </authorList>
    </citation>
    <scope>NUCLEOTIDE SEQUENCE</scope>
    <source>
        <strain evidence="1">AS06rmzACSIP_7</strain>
    </source>
</reference>
<accession>A0A351U879</accession>
<dbReference type="InterPro" id="IPR013406">
    <property type="entry name" value="CHP02574_addiction_mod"/>
</dbReference>
<dbReference type="Pfam" id="PF09720">
    <property type="entry name" value="Unstab_antitox"/>
    <property type="match status" value="1"/>
</dbReference>
<dbReference type="STRING" id="909663.GCA_000512235_00279"/>
<dbReference type="EMBL" id="JAAYEE010000239">
    <property type="protein sequence ID" value="NLW36360.1"/>
    <property type="molecule type" value="Genomic_DNA"/>
</dbReference>
<protein>
    <submittedName>
        <fullName evidence="1">Addiction module protein</fullName>
    </submittedName>
</protein>
<reference evidence="1" key="1">
    <citation type="journal article" date="2020" name="Biotechnol. Biofuels">
        <title>New insights from the biogas microbiome by comprehensive genome-resolved metagenomics of nearly 1600 species originating from multiple anaerobic digesters.</title>
        <authorList>
            <person name="Campanaro S."/>
            <person name="Treu L."/>
            <person name="Rodriguez-R L.M."/>
            <person name="Kovalovszki A."/>
            <person name="Ziels R.M."/>
            <person name="Maus I."/>
            <person name="Zhu X."/>
            <person name="Kougias P.G."/>
            <person name="Basile A."/>
            <person name="Luo G."/>
            <person name="Schluter A."/>
            <person name="Konstantinidis K.T."/>
            <person name="Angelidaki I."/>
        </authorList>
    </citation>
    <scope>NUCLEOTIDE SEQUENCE</scope>
    <source>
        <strain evidence="1">AS06rmzACSIP_7</strain>
    </source>
</reference>
<gene>
    <name evidence="1" type="ORF">GXY80_12935</name>
</gene>
<proteinExistence type="predicted"/>
<sequence length="75" mass="8507">MRAMKEIIEEAESLPVEERVIVIDSLLKSINPPLAEADIEWINVAKRRLAELRSGVVKAVPGNEVFAKIYSRFEK</sequence>
<evidence type="ECO:0000313" key="2">
    <source>
        <dbReference type="Proteomes" id="UP000777265"/>
    </source>
</evidence>
<evidence type="ECO:0000313" key="1">
    <source>
        <dbReference type="EMBL" id="NLW36360.1"/>
    </source>
</evidence>
<dbReference type="Proteomes" id="UP000777265">
    <property type="component" value="Unassembled WGS sequence"/>
</dbReference>
<dbReference type="AlphaFoldDB" id="A0A351U879"/>